<dbReference type="AlphaFoldDB" id="A0A3A8EKT2"/>
<dbReference type="EMBL" id="RAXU01000003">
    <property type="protein sequence ID" value="RKG35527.1"/>
    <property type="molecule type" value="Genomic_DNA"/>
</dbReference>
<feature type="domain" description="YDG" evidence="1">
    <location>
        <begin position="6"/>
        <end position="73"/>
    </location>
</feature>
<accession>A0A3A8EKT2</accession>
<gene>
    <name evidence="2" type="ORF">D7V21_04270</name>
</gene>
<name>A0A3A8EKT2_9GAMM</name>
<protein>
    <recommendedName>
        <fullName evidence="1">YDG domain-containing protein</fullName>
    </recommendedName>
</protein>
<feature type="non-terminal residue" evidence="2">
    <location>
        <position position="1"/>
    </location>
</feature>
<evidence type="ECO:0000259" key="1">
    <source>
        <dbReference type="Pfam" id="PF18657"/>
    </source>
</evidence>
<dbReference type="InterPro" id="IPR041248">
    <property type="entry name" value="YDG"/>
</dbReference>
<organism evidence="2 3">
    <name type="scientific">Acinetobacter guerrae</name>
    <dbReference type="NCBI Taxonomy" id="1843371"/>
    <lineage>
        <taxon>Bacteria</taxon>
        <taxon>Pseudomonadati</taxon>
        <taxon>Pseudomonadota</taxon>
        <taxon>Gammaproteobacteria</taxon>
        <taxon>Moraxellales</taxon>
        <taxon>Moraxellaceae</taxon>
        <taxon>Acinetobacter</taxon>
    </lineage>
</organism>
<feature type="domain" description="YDG" evidence="1">
    <location>
        <begin position="84"/>
        <end position="160"/>
    </location>
</feature>
<keyword evidence="3" id="KW-1185">Reference proteome</keyword>
<evidence type="ECO:0000313" key="3">
    <source>
        <dbReference type="Proteomes" id="UP000269001"/>
    </source>
</evidence>
<dbReference type="Pfam" id="PF18657">
    <property type="entry name" value="YDG"/>
    <property type="match status" value="2"/>
</dbReference>
<dbReference type="Proteomes" id="UP000269001">
    <property type="component" value="Unassembled WGS sequence"/>
</dbReference>
<evidence type="ECO:0000313" key="2">
    <source>
        <dbReference type="EMBL" id="RKG35527.1"/>
    </source>
</evidence>
<comment type="caution">
    <text evidence="2">The sequence shown here is derived from an EMBL/GenBank/DDBJ whole genome shotgun (WGS) entry which is preliminary data.</text>
</comment>
<dbReference type="RefSeq" id="WP_213072197.1">
    <property type="nucleotide sequence ID" value="NZ_RAXU01000003.1"/>
</dbReference>
<sequence>QLHLNAVNDTRTYDGTNTSTGLVSITGLQGNDSASATQVFDSRNAGNRTLNVTDVLINDGNNGNNYIVQTQSATGTINKALITQVDGITANSRLFDGTTTATLNLNNSQLLGKLAGDDLYVASAQGQFSDLGIGQGKVVNINNIQLAGADAANYQLIKNTAQTTANMTLMTPTGYLQAIQFQPVTDPQIQPQNSARIDVQNGGVNINGLQVMQGGY</sequence>
<reference evidence="2 3" key="1">
    <citation type="submission" date="2018-09" db="EMBL/GenBank/DDBJ databases">
        <title>The draft genome of Acinetobacter spp. strains.</title>
        <authorList>
            <person name="Qin J."/>
            <person name="Feng Y."/>
            <person name="Zong Z."/>
        </authorList>
    </citation>
    <scope>NUCLEOTIDE SEQUENCE [LARGE SCALE GENOMIC DNA]</scope>
    <source>
        <strain evidence="2 3">WCHAc060096</strain>
    </source>
</reference>
<proteinExistence type="predicted"/>